<dbReference type="AlphaFoldDB" id="A0A382LY26"/>
<protein>
    <submittedName>
        <fullName evidence="1">Uncharacterized protein</fullName>
    </submittedName>
</protein>
<reference evidence="1" key="1">
    <citation type="submission" date="2018-05" db="EMBL/GenBank/DDBJ databases">
        <authorList>
            <person name="Lanie J.A."/>
            <person name="Ng W.-L."/>
            <person name="Kazmierczak K.M."/>
            <person name="Andrzejewski T.M."/>
            <person name="Davidsen T.M."/>
            <person name="Wayne K.J."/>
            <person name="Tettelin H."/>
            <person name="Glass J.I."/>
            <person name="Rusch D."/>
            <person name="Podicherti R."/>
            <person name="Tsui H.-C.T."/>
            <person name="Winkler M.E."/>
        </authorList>
    </citation>
    <scope>NUCLEOTIDE SEQUENCE</scope>
</reference>
<accession>A0A382LY26</accession>
<feature type="non-terminal residue" evidence="1">
    <location>
        <position position="173"/>
    </location>
</feature>
<gene>
    <name evidence="1" type="ORF">METZ01_LOCUS293469</name>
</gene>
<proteinExistence type="predicted"/>
<sequence>MASTYSTNLGIEEITTGEQSGSWGTTSNYNWDLIDRLRGYKSVAISGTTHTLLVQASSPVDGASHTEDGNYPVIKFTGSSGDPTVTISPNDSNVSYIFINGTGNTITFTQGSGGNVSLQDGKAAQFYFDGAGSGAEAVRGLDNLEIATLECTGAAALDGNVTVGGTLGVTGAT</sequence>
<organism evidence="1">
    <name type="scientific">marine metagenome</name>
    <dbReference type="NCBI Taxonomy" id="408172"/>
    <lineage>
        <taxon>unclassified sequences</taxon>
        <taxon>metagenomes</taxon>
        <taxon>ecological metagenomes</taxon>
    </lineage>
</organism>
<evidence type="ECO:0000313" key="1">
    <source>
        <dbReference type="EMBL" id="SVC40615.1"/>
    </source>
</evidence>
<dbReference type="EMBL" id="UINC01089479">
    <property type="protein sequence ID" value="SVC40615.1"/>
    <property type="molecule type" value="Genomic_DNA"/>
</dbReference>
<name>A0A382LY26_9ZZZZ</name>